<dbReference type="OrthoDB" id="5326346at2759"/>
<gene>
    <name evidence="1" type="ORF">CC80DRAFT_544464</name>
</gene>
<keyword evidence="2" id="KW-1185">Reference proteome</keyword>
<name>A0A6A5U554_9PLEO</name>
<accession>A0A6A5U554</accession>
<protein>
    <recommendedName>
        <fullName evidence="3">BTB domain-containing protein</fullName>
    </recommendedName>
</protein>
<proteinExistence type="predicted"/>
<organism evidence="1 2">
    <name type="scientific">Byssothecium circinans</name>
    <dbReference type="NCBI Taxonomy" id="147558"/>
    <lineage>
        <taxon>Eukaryota</taxon>
        <taxon>Fungi</taxon>
        <taxon>Dikarya</taxon>
        <taxon>Ascomycota</taxon>
        <taxon>Pezizomycotina</taxon>
        <taxon>Dothideomycetes</taxon>
        <taxon>Pleosporomycetidae</taxon>
        <taxon>Pleosporales</taxon>
        <taxon>Massarineae</taxon>
        <taxon>Massarinaceae</taxon>
        <taxon>Byssothecium</taxon>
    </lineage>
</organism>
<evidence type="ECO:0000313" key="2">
    <source>
        <dbReference type="Proteomes" id="UP000800035"/>
    </source>
</evidence>
<sequence>MALINPGSTDSTMTDPSINIRTVTIDPNGDALLILQNPLHELPEWDGMGGIVVAPPDGGDADEWHYLVSSNALRITSSYFRNIFTHSFLESECIEDGKYQFSVQGFSGHALGLVLYCVHMQTAMVPKILDLRTRFHDLRYDEFERTAHCLLRRLLKGECVDLGLRTDDIIRKVEACRINLLKNVFDAISSEYKALTQPNAPRCSDQCDTALLGIMIMTLGRTGILVSGDSGFCWPENQYEGMNLQDALNLCQRMRVLGVGDNLDRRHVACRAAFQDSFWYLETDIEDGMKKCVNELRT</sequence>
<reference evidence="1" key="1">
    <citation type="journal article" date="2020" name="Stud. Mycol.">
        <title>101 Dothideomycetes genomes: a test case for predicting lifestyles and emergence of pathogens.</title>
        <authorList>
            <person name="Haridas S."/>
            <person name="Albert R."/>
            <person name="Binder M."/>
            <person name="Bloem J."/>
            <person name="Labutti K."/>
            <person name="Salamov A."/>
            <person name="Andreopoulos B."/>
            <person name="Baker S."/>
            <person name="Barry K."/>
            <person name="Bills G."/>
            <person name="Bluhm B."/>
            <person name="Cannon C."/>
            <person name="Castanera R."/>
            <person name="Culley D."/>
            <person name="Daum C."/>
            <person name="Ezra D."/>
            <person name="Gonzalez J."/>
            <person name="Henrissat B."/>
            <person name="Kuo A."/>
            <person name="Liang C."/>
            <person name="Lipzen A."/>
            <person name="Lutzoni F."/>
            <person name="Magnuson J."/>
            <person name="Mondo S."/>
            <person name="Nolan M."/>
            <person name="Ohm R."/>
            <person name="Pangilinan J."/>
            <person name="Park H.-J."/>
            <person name="Ramirez L."/>
            <person name="Alfaro M."/>
            <person name="Sun H."/>
            <person name="Tritt A."/>
            <person name="Yoshinaga Y."/>
            <person name="Zwiers L.-H."/>
            <person name="Turgeon B."/>
            <person name="Goodwin S."/>
            <person name="Spatafora J."/>
            <person name="Crous P."/>
            <person name="Grigoriev I."/>
        </authorList>
    </citation>
    <scope>NUCLEOTIDE SEQUENCE</scope>
    <source>
        <strain evidence="1">CBS 675.92</strain>
    </source>
</reference>
<dbReference type="Proteomes" id="UP000800035">
    <property type="component" value="Unassembled WGS sequence"/>
</dbReference>
<dbReference type="AlphaFoldDB" id="A0A6A5U554"/>
<evidence type="ECO:0000313" key="1">
    <source>
        <dbReference type="EMBL" id="KAF1960011.1"/>
    </source>
</evidence>
<evidence type="ECO:0008006" key="3">
    <source>
        <dbReference type="Google" id="ProtNLM"/>
    </source>
</evidence>
<dbReference type="EMBL" id="ML976983">
    <property type="protein sequence ID" value="KAF1960011.1"/>
    <property type="molecule type" value="Genomic_DNA"/>
</dbReference>